<feature type="chain" id="PRO_5019016026" description="DUF4348 domain-containing protein" evidence="1">
    <location>
        <begin position="22"/>
        <end position="153"/>
    </location>
</feature>
<reference evidence="2 3" key="1">
    <citation type="journal article" date="2011" name="Front. Microbiol.">
        <title>Genomic signatures of strain selection and enhancement in Bacillus atrophaeus var. globigii, a historical biowarfare simulant.</title>
        <authorList>
            <person name="Gibbons H.S."/>
            <person name="Broomall S.M."/>
            <person name="McNew L.A."/>
            <person name="Daligault H."/>
            <person name="Chapman C."/>
            <person name="Bruce D."/>
            <person name="Karavis M."/>
            <person name="Krepps M."/>
            <person name="McGregor P.A."/>
            <person name="Hong C."/>
            <person name="Park K.H."/>
            <person name="Akmal A."/>
            <person name="Feldman A."/>
            <person name="Lin J.S."/>
            <person name="Chang W.E."/>
            <person name="Higgs B.W."/>
            <person name="Demirev P."/>
            <person name="Lindquist J."/>
            <person name="Liem A."/>
            <person name="Fochler E."/>
            <person name="Read T.D."/>
            <person name="Tapia R."/>
            <person name="Johnson S."/>
            <person name="Bishop-Lilly K.A."/>
            <person name="Detter C."/>
            <person name="Han C."/>
            <person name="Sozhamannan S."/>
            <person name="Rosenzweig C.N."/>
            <person name="Skowronski E.W."/>
        </authorList>
    </citation>
    <scope>NUCLEOTIDE SEQUENCE [LARGE SCALE GENOMIC DNA]</scope>
    <source>
        <strain evidence="2 3">AIT1</strain>
    </source>
</reference>
<evidence type="ECO:0000313" key="2">
    <source>
        <dbReference type="EMBL" id="RUO43742.1"/>
    </source>
</evidence>
<evidence type="ECO:0000256" key="1">
    <source>
        <dbReference type="SAM" id="SignalP"/>
    </source>
</evidence>
<dbReference type="EMBL" id="PIPQ01000001">
    <property type="protein sequence ID" value="RUO43742.1"/>
    <property type="molecule type" value="Genomic_DNA"/>
</dbReference>
<sequence length="153" mass="17055">MKILNLICVGALMLLSALAMTAEASEGKVGIFTEEATITNLFEKGVIPSEQYYEFVDRGFHPDQMIVEVTYSRATSVLVTQLSSARTIMSTNGGPANPEDGDEQEYRYDRVENGNLYRYNEVYRYQSGGWILIHYSKTMIGPAPGEPGENEPE</sequence>
<evidence type="ECO:0000313" key="3">
    <source>
        <dbReference type="Proteomes" id="UP000286976"/>
    </source>
</evidence>
<organism evidence="2 3">
    <name type="scientific">Aliidiomarina taiwanensis</name>
    <dbReference type="NCBI Taxonomy" id="946228"/>
    <lineage>
        <taxon>Bacteria</taxon>
        <taxon>Pseudomonadati</taxon>
        <taxon>Pseudomonadota</taxon>
        <taxon>Gammaproteobacteria</taxon>
        <taxon>Alteromonadales</taxon>
        <taxon>Idiomarinaceae</taxon>
        <taxon>Aliidiomarina</taxon>
    </lineage>
</organism>
<dbReference type="AlphaFoldDB" id="A0A432X8M0"/>
<dbReference type="RefSeq" id="WP_126756134.1">
    <property type="nucleotide sequence ID" value="NZ_PIPQ01000001.1"/>
</dbReference>
<name>A0A432X8M0_9GAMM</name>
<comment type="caution">
    <text evidence="2">The sequence shown here is derived from an EMBL/GenBank/DDBJ whole genome shotgun (WGS) entry which is preliminary data.</text>
</comment>
<accession>A0A432X8M0</accession>
<feature type="signal peptide" evidence="1">
    <location>
        <begin position="1"/>
        <end position="21"/>
    </location>
</feature>
<gene>
    <name evidence="2" type="ORF">CWE15_00630</name>
</gene>
<keyword evidence="3" id="KW-1185">Reference proteome</keyword>
<proteinExistence type="predicted"/>
<evidence type="ECO:0008006" key="4">
    <source>
        <dbReference type="Google" id="ProtNLM"/>
    </source>
</evidence>
<protein>
    <recommendedName>
        <fullName evidence="4">DUF4348 domain-containing protein</fullName>
    </recommendedName>
</protein>
<keyword evidence="1" id="KW-0732">Signal</keyword>
<dbReference type="Proteomes" id="UP000286976">
    <property type="component" value="Unassembled WGS sequence"/>
</dbReference>